<evidence type="ECO:0000256" key="1">
    <source>
        <dbReference type="SAM" id="MobiDB-lite"/>
    </source>
</evidence>
<accession>A0A934TLX0</accession>
<feature type="compositionally biased region" description="Pro residues" evidence="1">
    <location>
        <begin position="289"/>
        <end position="298"/>
    </location>
</feature>
<organism evidence="2 3">
    <name type="scientific">Rhodobaculum claviforme</name>
    <dbReference type="NCBI Taxonomy" id="1549854"/>
    <lineage>
        <taxon>Bacteria</taxon>
        <taxon>Pseudomonadati</taxon>
        <taxon>Pseudomonadota</taxon>
        <taxon>Alphaproteobacteria</taxon>
        <taxon>Rhodobacterales</taxon>
        <taxon>Paracoccaceae</taxon>
        <taxon>Rhodobaculum</taxon>
    </lineage>
</organism>
<sequence length="298" mass="30364">MRATAQGQPQGRVGEAAGAAAVRSHGCGVTALAATARGRLGRLRGALVAAAGMAVLGLSGCMAGGEDTAPATKAVANGAVVIAGPAGYCVDPVATRERRSGAFVLLGACAALMGEGRPPPRRAVLTAAVSPAGEAPPVADSADMLAAYLATPPGRALLSRSETAATVTVLDSRVQDGVLFVHLRDTSPFDGAEVLAEYWRAILDIGPHAVSLSVLPLAERPLAATDARILLTRFIAATRAATAARSEAVQPGAGRPEAGRALVSPPRRPARPPGRHRSRAGWRRYRSRPPAPVRSPGD</sequence>
<feature type="compositionally biased region" description="Basic residues" evidence="1">
    <location>
        <begin position="268"/>
        <end position="287"/>
    </location>
</feature>
<gene>
    <name evidence="2" type="ORF">CCR87_12015</name>
</gene>
<dbReference type="AlphaFoldDB" id="A0A934TLX0"/>
<evidence type="ECO:0000313" key="2">
    <source>
        <dbReference type="EMBL" id="MBK5928043.1"/>
    </source>
</evidence>
<protein>
    <recommendedName>
        <fullName evidence="4">Cation transport ATPase</fullName>
    </recommendedName>
</protein>
<keyword evidence="3" id="KW-1185">Reference proteome</keyword>
<feature type="region of interest" description="Disordered" evidence="1">
    <location>
        <begin position="246"/>
        <end position="298"/>
    </location>
</feature>
<proteinExistence type="predicted"/>
<evidence type="ECO:0000313" key="3">
    <source>
        <dbReference type="Proteomes" id="UP000706333"/>
    </source>
</evidence>
<comment type="caution">
    <text evidence="2">The sequence shown here is derived from an EMBL/GenBank/DDBJ whole genome shotgun (WGS) entry which is preliminary data.</text>
</comment>
<evidence type="ECO:0008006" key="4">
    <source>
        <dbReference type="Google" id="ProtNLM"/>
    </source>
</evidence>
<reference evidence="2" key="2">
    <citation type="journal article" date="2020" name="Microorganisms">
        <title>Osmotic Adaptation and Compatible Solute Biosynthesis of Phototrophic Bacteria as Revealed from Genome Analyses.</title>
        <authorList>
            <person name="Imhoff J.F."/>
            <person name="Rahn T."/>
            <person name="Kunzel S."/>
            <person name="Keller A."/>
            <person name="Neulinger S.C."/>
        </authorList>
    </citation>
    <scope>NUCLEOTIDE SEQUENCE</scope>
    <source>
        <strain evidence="2">LMG 28126</strain>
    </source>
</reference>
<dbReference type="EMBL" id="NHSD01000285">
    <property type="protein sequence ID" value="MBK5928043.1"/>
    <property type="molecule type" value="Genomic_DNA"/>
</dbReference>
<reference evidence="2" key="1">
    <citation type="submission" date="2017-05" db="EMBL/GenBank/DDBJ databases">
        <authorList>
            <person name="Imhoff J.F."/>
            <person name="Rahn T."/>
            <person name="Kuenzel S."/>
            <person name="Neulinger S.C."/>
        </authorList>
    </citation>
    <scope>NUCLEOTIDE SEQUENCE</scope>
    <source>
        <strain evidence="2">LMG 28126</strain>
    </source>
</reference>
<dbReference type="Proteomes" id="UP000706333">
    <property type="component" value="Unassembled WGS sequence"/>
</dbReference>
<name>A0A934TLX0_9RHOB</name>